<accession>A0A7J7ESK2</accession>
<name>A0A7J7ESK2_DICBM</name>
<proteinExistence type="predicted"/>
<evidence type="ECO:0000256" key="2">
    <source>
        <dbReference type="ARBA" id="ARBA00022725"/>
    </source>
</evidence>
<keyword evidence="4" id="KW-1185">Reference proteome</keyword>
<dbReference type="AlphaFoldDB" id="A0A7J7ESK2"/>
<comment type="caution">
    <text evidence="3">The sequence shown here is derived from an EMBL/GenBank/DDBJ whole genome shotgun (WGS) entry which is preliminary data.</text>
</comment>
<reference evidence="3 4" key="1">
    <citation type="journal article" date="2020" name="Mol. Biol. Evol.">
        <title>Interspecific Gene Flow and the Evolution of Specialization in Black and White Rhinoceros.</title>
        <authorList>
            <person name="Moodley Y."/>
            <person name="Westbury M.V."/>
            <person name="Russo I.M."/>
            <person name="Gopalakrishnan S."/>
            <person name="Rakotoarivelo A."/>
            <person name="Olsen R.A."/>
            <person name="Prost S."/>
            <person name="Tunstall T."/>
            <person name="Ryder O.A."/>
            <person name="Dalen L."/>
            <person name="Bruford M.W."/>
        </authorList>
    </citation>
    <scope>NUCLEOTIDE SEQUENCE [LARGE SCALE GENOMIC DNA]</scope>
    <source>
        <strain evidence="3">SBR-YM</strain>
        <tissue evidence="3">Skin</tissue>
    </source>
</reference>
<dbReference type="PANTHER" id="PTHR26450">
    <property type="entry name" value="OLFACTORY RECEPTOR 56B1-RELATED"/>
    <property type="match status" value="1"/>
</dbReference>
<dbReference type="InterPro" id="IPR050402">
    <property type="entry name" value="OR51/52/56-like"/>
</dbReference>
<dbReference type="GO" id="GO:0004984">
    <property type="term" value="F:olfactory receptor activity"/>
    <property type="evidence" value="ECO:0007669"/>
    <property type="project" value="TreeGrafter"/>
</dbReference>
<protein>
    <submittedName>
        <fullName evidence="3">Uncharacterized protein</fullName>
    </submittedName>
</protein>
<evidence type="ECO:0000313" key="3">
    <source>
        <dbReference type="EMBL" id="KAF5918772.1"/>
    </source>
</evidence>
<feature type="non-terminal residue" evidence="3">
    <location>
        <position position="1"/>
    </location>
</feature>
<evidence type="ECO:0000313" key="4">
    <source>
        <dbReference type="Proteomes" id="UP000551758"/>
    </source>
</evidence>
<sequence length="96" mass="11020">SVIHFNGLWISSLIRIHYMASSSNCSIAPVAEFLLICFPNYQTWQHWLRYCAENIIKNCICTNLSVSKLSCDDITLNRFYQFVAGWTLLGSDLILI</sequence>
<keyword evidence="1" id="KW-0716">Sensory transduction</keyword>
<gene>
    <name evidence="3" type="ORF">HPG69_005810</name>
</gene>
<dbReference type="GO" id="GO:0005886">
    <property type="term" value="C:plasma membrane"/>
    <property type="evidence" value="ECO:0007669"/>
    <property type="project" value="TreeGrafter"/>
</dbReference>
<organism evidence="3 4">
    <name type="scientific">Diceros bicornis minor</name>
    <name type="common">South-central black rhinoceros</name>
    <dbReference type="NCBI Taxonomy" id="77932"/>
    <lineage>
        <taxon>Eukaryota</taxon>
        <taxon>Metazoa</taxon>
        <taxon>Chordata</taxon>
        <taxon>Craniata</taxon>
        <taxon>Vertebrata</taxon>
        <taxon>Euteleostomi</taxon>
        <taxon>Mammalia</taxon>
        <taxon>Eutheria</taxon>
        <taxon>Laurasiatheria</taxon>
        <taxon>Perissodactyla</taxon>
        <taxon>Rhinocerotidae</taxon>
        <taxon>Diceros</taxon>
    </lineage>
</organism>
<dbReference type="Proteomes" id="UP000551758">
    <property type="component" value="Unassembled WGS sequence"/>
</dbReference>
<keyword evidence="2" id="KW-0552">Olfaction</keyword>
<dbReference type="PANTHER" id="PTHR26450:SF424">
    <property type="entry name" value="OLFACTORY RECEPTOR 56A5"/>
    <property type="match status" value="1"/>
</dbReference>
<dbReference type="EMBL" id="JACDTQ010002427">
    <property type="protein sequence ID" value="KAF5918772.1"/>
    <property type="molecule type" value="Genomic_DNA"/>
</dbReference>
<evidence type="ECO:0000256" key="1">
    <source>
        <dbReference type="ARBA" id="ARBA00022606"/>
    </source>
</evidence>
<feature type="non-terminal residue" evidence="3">
    <location>
        <position position="96"/>
    </location>
</feature>